<feature type="compositionally biased region" description="Acidic residues" evidence="1">
    <location>
        <begin position="113"/>
        <end position="123"/>
    </location>
</feature>
<feature type="compositionally biased region" description="Acidic residues" evidence="1">
    <location>
        <begin position="59"/>
        <end position="90"/>
    </location>
</feature>
<accession>A0ABQ4XEZ9</accession>
<keyword evidence="3" id="KW-1185">Reference proteome</keyword>
<evidence type="ECO:0000313" key="2">
    <source>
        <dbReference type="EMBL" id="GJS63652.1"/>
    </source>
</evidence>
<feature type="compositionally biased region" description="Basic and acidic residues" evidence="1">
    <location>
        <begin position="31"/>
        <end position="58"/>
    </location>
</feature>
<name>A0ABQ4XEZ9_9ASTR</name>
<proteinExistence type="predicted"/>
<comment type="caution">
    <text evidence="2">The sequence shown here is derived from an EMBL/GenBank/DDBJ whole genome shotgun (WGS) entry which is preliminary data.</text>
</comment>
<evidence type="ECO:0000256" key="1">
    <source>
        <dbReference type="SAM" id="MobiDB-lite"/>
    </source>
</evidence>
<reference evidence="2" key="1">
    <citation type="journal article" date="2022" name="Int. J. Mol. Sci.">
        <title>Draft Genome of Tanacetum Coccineum: Genomic Comparison of Closely Related Tanacetum-Family Plants.</title>
        <authorList>
            <person name="Yamashiro T."/>
            <person name="Shiraishi A."/>
            <person name="Nakayama K."/>
            <person name="Satake H."/>
        </authorList>
    </citation>
    <scope>NUCLEOTIDE SEQUENCE</scope>
</reference>
<protein>
    <submittedName>
        <fullName evidence="2">Uncharacterized protein</fullName>
    </submittedName>
</protein>
<reference evidence="2" key="2">
    <citation type="submission" date="2022-01" db="EMBL/GenBank/DDBJ databases">
        <authorList>
            <person name="Yamashiro T."/>
            <person name="Shiraishi A."/>
            <person name="Satake H."/>
            <person name="Nakayama K."/>
        </authorList>
    </citation>
    <scope>NUCLEOTIDE SEQUENCE</scope>
</reference>
<feature type="compositionally biased region" description="Low complexity" evidence="1">
    <location>
        <begin position="160"/>
        <end position="170"/>
    </location>
</feature>
<feature type="region of interest" description="Disordered" evidence="1">
    <location>
        <begin position="25"/>
        <end position="170"/>
    </location>
</feature>
<sequence>MVKTGLFKAIDSLIPLDEHLATFRGIGYSQTDKKRSQNRALEWKEREESKPKTNKIDYSEEDQVNDEEIPWVSSDEDEEKKEDDDDDDDEKSIYLDETSDEETDDESVHGDEYLQDDVDEEMKDAEVDNTRKGDEEITDTGKADAEKSEEVKDDNKKAELPPSSSSLFVSSGFGNEFLNLSSDKSTVRNLKDTADAEIDV</sequence>
<evidence type="ECO:0000313" key="3">
    <source>
        <dbReference type="Proteomes" id="UP001151760"/>
    </source>
</evidence>
<feature type="compositionally biased region" description="Basic and acidic residues" evidence="1">
    <location>
        <begin position="124"/>
        <end position="159"/>
    </location>
</feature>
<dbReference type="EMBL" id="BQNB010009447">
    <property type="protein sequence ID" value="GJS63652.1"/>
    <property type="molecule type" value="Genomic_DNA"/>
</dbReference>
<gene>
    <name evidence="2" type="ORF">Tco_0678216</name>
</gene>
<organism evidence="2 3">
    <name type="scientific">Tanacetum coccineum</name>
    <dbReference type="NCBI Taxonomy" id="301880"/>
    <lineage>
        <taxon>Eukaryota</taxon>
        <taxon>Viridiplantae</taxon>
        <taxon>Streptophyta</taxon>
        <taxon>Embryophyta</taxon>
        <taxon>Tracheophyta</taxon>
        <taxon>Spermatophyta</taxon>
        <taxon>Magnoliopsida</taxon>
        <taxon>eudicotyledons</taxon>
        <taxon>Gunneridae</taxon>
        <taxon>Pentapetalae</taxon>
        <taxon>asterids</taxon>
        <taxon>campanulids</taxon>
        <taxon>Asterales</taxon>
        <taxon>Asteraceae</taxon>
        <taxon>Asteroideae</taxon>
        <taxon>Anthemideae</taxon>
        <taxon>Anthemidinae</taxon>
        <taxon>Tanacetum</taxon>
    </lineage>
</organism>
<dbReference type="Proteomes" id="UP001151760">
    <property type="component" value="Unassembled WGS sequence"/>
</dbReference>